<proteinExistence type="predicted"/>
<sequence length="107" mass="11342">MRYPQGMELLGWSLVILAVLLLTGWLGPLLGVVLAIAALPVLAVLGVVLFPLLLVLLVLGLVLWVVGSALGVAAGLLGFLLQWGLPLLLLGAGIWLLTRKRHPRLQA</sequence>
<keyword evidence="1" id="KW-1133">Transmembrane helix</keyword>
<keyword evidence="1" id="KW-0812">Transmembrane</keyword>
<name>A0A511R5A1_9DEIN</name>
<organism evidence="2 3">
    <name type="scientific">Meiothermus hypogaeus NBRC 106114</name>
    <dbReference type="NCBI Taxonomy" id="1227553"/>
    <lineage>
        <taxon>Bacteria</taxon>
        <taxon>Thermotogati</taxon>
        <taxon>Deinococcota</taxon>
        <taxon>Deinococci</taxon>
        <taxon>Thermales</taxon>
        <taxon>Thermaceae</taxon>
        <taxon>Meiothermus</taxon>
    </lineage>
</organism>
<dbReference type="EMBL" id="BJXL01000131">
    <property type="protein sequence ID" value="GEM84794.1"/>
    <property type="molecule type" value="Genomic_DNA"/>
</dbReference>
<evidence type="ECO:0000313" key="2">
    <source>
        <dbReference type="EMBL" id="GEM84794.1"/>
    </source>
</evidence>
<dbReference type="AlphaFoldDB" id="A0A511R5A1"/>
<evidence type="ECO:0000256" key="1">
    <source>
        <dbReference type="SAM" id="Phobius"/>
    </source>
</evidence>
<feature type="transmembrane region" description="Helical" evidence="1">
    <location>
        <begin position="12"/>
        <end position="34"/>
    </location>
</feature>
<keyword evidence="1" id="KW-0472">Membrane</keyword>
<evidence type="ECO:0000313" key="3">
    <source>
        <dbReference type="Proteomes" id="UP000321197"/>
    </source>
</evidence>
<protein>
    <submittedName>
        <fullName evidence="2">Uncharacterized protein</fullName>
    </submittedName>
</protein>
<dbReference type="Proteomes" id="UP000321197">
    <property type="component" value="Unassembled WGS sequence"/>
</dbReference>
<reference evidence="2 3" key="1">
    <citation type="submission" date="2019-07" db="EMBL/GenBank/DDBJ databases">
        <title>Whole genome shotgun sequence of Meiothermus hypogaeus NBRC 106114.</title>
        <authorList>
            <person name="Hosoyama A."/>
            <person name="Uohara A."/>
            <person name="Ohji S."/>
            <person name="Ichikawa N."/>
        </authorList>
    </citation>
    <scope>NUCLEOTIDE SEQUENCE [LARGE SCALE GENOMIC DNA]</scope>
    <source>
        <strain evidence="2 3">NBRC 106114</strain>
    </source>
</reference>
<comment type="caution">
    <text evidence="2">The sequence shown here is derived from an EMBL/GenBank/DDBJ whole genome shotgun (WGS) entry which is preliminary data.</text>
</comment>
<accession>A0A511R5A1</accession>
<feature type="transmembrane region" description="Helical" evidence="1">
    <location>
        <begin position="72"/>
        <end position="97"/>
    </location>
</feature>
<feature type="transmembrane region" description="Helical" evidence="1">
    <location>
        <begin position="41"/>
        <end position="66"/>
    </location>
</feature>
<gene>
    <name evidence="2" type="ORF">MHY01S_29600</name>
</gene>